<comment type="caution">
    <text evidence="3">The sequence shown here is derived from an EMBL/GenBank/DDBJ whole genome shotgun (WGS) entry which is preliminary data.</text>
</comment>
<dbReference type="PANTHER" id="PTHR37206">
    <property type="entry name" value="TRANSMEMBRANE PROTEIN"/>
    <property type="match status" value="1"/>
</dbReference>
<proteinExistence type="predicted"/>
<name>A0ABD3TWD6_9LAMI</name>
<accession>A0ABD3TWD6</accession>
<reference evidence="3 4" key="1">
    <citation type="submission" date="2024-12" db="EMBL/GenBank/DDBJ databases">
        <title>The unique morphological basis and parallel evolutionary history of personate flowers in Penstemon.</title>
        <authorList>
            <person name="Depatie T.H."/>
            <person name="Wessinger C.A."/>
        </authorList>
    </citation>
    <scope>NUCLEOTIDE SEQUENCE [LARGE SCALE GENOMIC DNA]</scope>
    <source>
        <strain evidence="3">WTNN_2</strain>
        <tissue evidence="3">Leaf</tissue>
    </source>
</reference>
<keyword evidence="2" id="KW-1133">Transmembrane helix</keyword>
<feature type="region of interest" description="Disordered" evidence="1">
    <location>
        <begin position="25"/>
        <end position="75"/>
    </location>
</feature>
<keyword evidence="4" id="KW-1185">Reference proteome</keyword>
<evidence type="ECO:0000313" key="4">
    <source>
        <dbReference type="Proteomes" id="UP001634393"/>
    </source>
</evidence>
<feature type="compositionally biased region" description="Polar residues" evidence="1">
    <location>
        <begin position="41"/>
        <end position="55"/>
    </location>
</feature>
<dbReference type="Proteomes" id="UP001634393">
    <property type="component" value="Unassembled WGS sequence"/>
</dbReference>
<dbReference type="EMBL" id="JBJXBP010000003">
    <property type="protein sequence ID" value="KAL3840553.1"/>
    <property type="molecule type" value="Genomic_DNA"/>
</dbReference>
<keyword evidence="2" id="KW-0812">Transmembrane</keyword>
<evidence type="ECO:0000313" key="3">
    <source>
        <dbReference type="EMBL" id="KAL3840553.1"/>
    </source>
</evidence>
<gene>
    <name evidence="3" type="ORF">ACJIZ3_025144</name>
</gene>
<sequence>MENYEHVSSEELSEWEQIQSPFSSTIKSSVFPPGNHEDFPISSTAEDNNNQQLQEPKSPIKSVVSSTSGGSDDGGVKRWKRHLGVLLNRISCGVKDYYAAATSSKVGFLSFASTGLLLVSLIWWQRRKESLMLLLIKEKDMKINQLLLQINEILLPRRRIQVIRMCEPSLNCGIVQRHLVEDLSPPSTVTAATRTHRTLCIASGRSS</sequence>
<evidence type="ECO:0008006" key="5">
    <source>
        <dbReference type="Google" id="ProtNLM"/>
    </source>
</evidence>
<feature type="region of interest" description="Disordered" evidence="1">
    <location>
        <begin position="1"/>
        <end position="20"/>
    </location>
</feature>
<organism evidence="3 4">
    <name type="scientific">Penstemon smallii</name>
    <dbReference type="NCBI Taxonomy" id="265156"/>
    <lineage>
        <taxon>Eukaryota</taxon>
        <taxon>Viridiplantae</taxon>
        <taxon>Streptophyta</taxon>
        <taxon>Embryophyta</taxon>
        <taxon>Tracheophyta</taxon>
        <taxon>Spermatophyta</taxon>
        <taxon>Magnoliopsida</taxon>
        <taxon>eudicotyledons</taxon>
        <taxon>Gunneridae</taxon>
        <taxon>Pentapetalae</taxon>
        <taxon>asterids</taxon>
        <taxon>lamiids</taxon>
        <taxon>Lamiales</taxon>
        <taxon>Plantaginaceae</taxon>
        <taxon>Cheloneae</taxon>
        <taxon>Penstemon</taxon>
    </lineage>
</organism>
<dbReference type="AlphaFoldDB" id="A0ABD3TWD6"/>
<evidence type="ECO:0000256" key="2">
    <source>
        <dbReference type="SAM" id="Phobius"/>
    </source>
</evidence>
<feature type="transmembrane region" description="Helical" evidence="2">
    <location>
        <begin position="106"/>
        <end position="124"/>
    </location>
</feature>
<evidence type="ECO:0000256" key="1">
    <source>
        <dbReference type="SAM" id="MobiDB-lite"/>
    </source>
</evidence>
<keyword evidence="2" id="KW-0472">Membrane</keyword>
<dbReference type="PANTHER" id="PTHR37206:SF4">
    <property type="entry name" value="TRANSMEMBRANE PROTEIN"/>
    <property type="match status" value="1"/>
</dbReference>
<protein>
    <recommendedName>
        <fullName evidence="5">Transmembrane protein</fullName>
    </recommendedName>
</protein>